<reference evidence="3 4" key="1">
    <citation type="submission" date="2016-08" db="EMBL/GenBank/DDBJ databases">
        <title>A Parts List for Fungal Cellulosomes Revealed by Comparative Genomics.</title>
        <authorList>
            <consortium name="DOE Joint Genome Institute"/>
            <person name="Haitjema C.H."/>
            <person name="Gilmore S.P."/>
            <person name="Henske J.K."/>
            <person name="Solomon K.V."/>
            <person name="De Groot R."/>
            <person name="Kuo A."/>
            <person name="Mondo S.J."/>
            <person name="Salamov A.A."/>
            <person name="Labutti K."/>
            <person name="Zhao Z."/>
            <person name="Chiniquy J."/>
            <person name="Barry K."/>
            <person name="Brewer H.M."/>
            <person name="Purvine S.O."/>
            <person name="Wright A.T."/>
            <person name="Boxma B."/>
            <person name="Van Alen T."/>
            <person name="Hackstein J.H."/>
            <person name="Baker S.E."/>
            <person name="Grigoriev I.V."/>
            <person name="O'Malley M.A."/>
        </authorList>
    </citation>
    <scope>NUCLEOTIDE SEQUENCE [LARGE SCALE GENOMIC DNA]</scope>
    <source>
        <strain evidence="3 4">G1</strain>
    </source>
</reference>
<evidence type="ECO:0000256" key="2">
    <source>
        <dbReference type="SAM" id="Phobius"/>
    </source>
</evidence>
<dbReference type="Proteomes" id="UP000193920">
    <property type="component" value="Unassembled WGS sequence"/>
</dbReference>
<proteinExistence type="predicted"/>
<protein>
    <submittedName>
        <fullName evidence="3">Uncharacterized protein</fullName>
    </submittedName>
</protein>
<keyword evidence="2" id="KW-0812">Transmembrane</keyword>
<feature type="transmembrane region" description="Helical" evidence="2">
    <location>
        <begin position="103"/>
        <end position="126"/>
    </location>
</feature>
<keyword evidence="2" id="KW-0472">Membrane</keyword>
<evidence type="ECO:0000256" key="1">
    <source>
        <dbReference type="SAM" id="MobiDB-lite"/>
    </source>
</evidence>
<dbReference type="EMBL" id="MCOG01000397">
    <property type="protein sequence ID" value="ORY10145.1"/>
    <property type="molecule type" value="Genomic_DNA"/>
</dbReference>
<name>A0A1Y1ZJZ6_9FUNG</name>
<feature type="region of interest" description="Disordered" evidence="1">
    <location>
        <begin position="64"/>
        <end position="98"/>
    </location>
</feature>
<sequence length="243" mass="26976">MMMMMMIRNLQGNSGLIGNLPNVPSIKTCSYANTNLCVKEGSDICTNNLRKCTEDDFKKVEEFKANSDKKNNSNSNNSNNNSTDNNDSNNSSNDGKSDSGSGISVGVIILIIALVLLAIIGAVFFYRKKKNDQEEEDDDKMIRSLSKKNILPLDSQASSSSPQSPKPEKSFVVLSHVEEDDSLPPKLTIDENIFNYVDVNAKANLSLHEDSKISRASTGINQEQYQNQIQYQNLLNNQSYYLS</sequence>
<comment type="caution">
    <text evidence="3">The sequence shown here is derived from an EMBL/GenBank/DDBJ whole genome shotgun (WGS) entry which is preliminary data.</text>
</comment>
<feature type="compositionally biased region" description="Low complexity" evidence="1">
    <location>
        <begin position="72"/>
        <end position="98"/>
    </location>
</feature>
<keyword evidence="4" id="KW-1185">Reference proteome</keyword>
<keyword evidence="2" id="KW-1133">Transmembrane helix</keyword>
<dbReference type="AlphaFoldDB" id="A0A1Y1ZJZ6"/>
<evidence type="ECO:0000313" key="3">
    <source>
        <dbReference type="EMBL" id="ORY10145.1"/>
    </source>
</evidence>
<evidence type="ECO:0000313" key="4">
    <source>
        <dbReference type="Proteomes" id="UP000193920"/>
    </source>
</evidence>
<organism evidence="3 4">
    <name type="scientific">Neocallimastix californiae</name>
    <dbReference type="NCBI Taxonomy" id="1754190"/>
    <lineage>
        <taxon>Eukaryota</taxon>
        <taxon>Fungi</taxon>
        <taxon>Fungi incertae sedis</taxon>
        <taxon>Chytridiomycota</taxon>
        <taxon>Chytridiomycota incertae sedis</taxon>
        <taxon>Neocallimastigomycetes</taxon>
        <taxon>Neocallimastigales</taxon>
        <taxon>Neocallimastigaceae</taxon>
        <taxon>Neocallimastix</taxon>
    </lineage>
</organism>
<dbReference type="STRING" id="1754190.A0A1Y1ZJZ6"/>
<accession>A0A1Y1ZJZ6</accession>
<gene>
    <name evidence="3" type="ORF">LY90DRAFT_195738</name>
</gene>